<dbReference type="Proteomes" id="UP001589774">
    <property type="component" value="Unassembled WGS sequence"/>
</dbReference>
<accession>A0ABV6HIH1</accession>
<protein>
    <submittedName>
        <fullName evidence="1">Uncharacterized protein</fullName>
    </submittedName>
</protein>
<name>A0ABV6HIH1_9SPHI</name>
<reference evidence="1 2" key="1">
    <citation type="submission" date="2024-09" db="EMBL/GenBank/DDBJ databases">
        <authorList>
            <person name="Sun Q."/>
            <person name="Mori K."/>
        </authorList>
    </citation>
    <scope>NUCLEOTIDE SEQUENCE [LARGE SCALE GENOMIC DNA]</scope>
    <source>
        <strain evidence="1 2">CCM 7765</strain>
    </source>
</reference>
<keyword evidence="2" id="KW-1185">Reference proteome</keyword>
<evidence type="ECO:0000313" key="2">
    <source>
        <dbReference type="Proteomes" id="UP001589774"/>
    </source>
</evidence>
<organism evidence="1 2">
    <name type="scientific">Olivibacter oleidegradans</name>
    <dbReference type="NCBI Taxonomy" id="760123"/>
    <lineage>
        <taxon>Bacteria</taxon>
        <taxon>Pseudomonadati</taxon>
        <taxon>Bacteroidota</taxon>
        <taxon>Sphingobacteriia</taxon>
        <taxon>Sphingobacteriales</taxon>
        <taxon>Sphingobacteriaceae</taxon>
        <taxon>Olivibacter</taxon>
    </lineage>
</organism>
<dbReference type="EMBL" id="JBHLWO010000002">
    <property type="protein sequence ID" value="MFC0318695.1"/>
    <property type="molecule type" value="Genomic_DNA"/>
</dbReference>
<dbReference type="RefSeq" id="WP_130857249.1">
    <property type="nucleotide sequence ID" value="NZ_JBHLWO010000002.1"/>
</dbReference>
<proteinExistence type="predicted"/>
<sequence>MSEMKEREGYRSKNFGHLGVYFLSTGPDPSGPMPGERVIIVIYNSKNEIVRRLEQVQGNCVDEGWIDFFESAKCRPSVYQYHIVDIDQNGNREILASHTNPADARAWLDGNFPKWSEKHGVRED</sequence>
<evidence type="ECO:0000313" key="1">
    <source>
        <dbReference type="EMBL" id="MFC0318695.1"/>
    </source>
</evidence>
<gene>
    <name evidence="1" type="ORF">ACFFI0_10260</name>
</gene>
<comment type="caution">
    <text evidence="1">The sequence shown here is derived from an EMBL/GenBank/DDBJ whole genome shotgun (WGS) entry which is preliminary data.</text>
</comment>